<reference evidence="1" key="1">
    <citation type="submission" date="2018-02" db="EMBL/GenBank/DDBJ databases">
        <title>Rhizophora mucronata_Transcriptome.</title>
        <authorList>
            <person name="Meera S.P."/>
            <person name="Sreeshan A."/>
            <person name="Augustine A."/>
        </authorList>
    </citation>
    <scope>NUCLEOTIDE SEQUENCE</scope>
    <source>
        <tissue evidence="1">Leaf</tissue>
    </source>
</reference>
<evidence type="ECO:0000313" key="1">
    <source>
        <dbReference type="EMBL" id="MBX43333.1"/>
    </source>
</evidence>
<organism evidence="1">
    <name type="scientific">Rhizophora mucronata</name>
    <name type="common">Asiatic mangrove</name>
    <dbReference type="NCBI Taxonomy" id="61149"/>
    <lineage>
        <taxon>Eukaryota</taxon>
        <taxon>Viridiplantae</taxon>
        <taxon>Streptophyta</taxon>
        <taxon>Embryophyta</taxon>
        <taxon>Tracheophyta</taxon>
        <taxon>Spermatophyta</taxon>
        <taxon>Magnoliopsida</taxon>
        <taxon>eudicotyledons</taxon>
        <taxon>Gunneridae</taxon>
        <taxon>Pentapetalae</taxon>
        <taxon>rosids</taxon>
        <taxon>fabids</taxon>
        <taxon>Malpighiales</taxon>
        <taxon>Rhizophoraceae</taxon>
        <taxon>Rhizophora</taxon>
    </lineage>
</organism>
<dbReference type="EMBL" id="GGEC01062849">
    <property type="protein sequence ID" value="MBX43333.1"/>
    <property type="molecule type" value="Transcribed_RNA"/>
</dbReference>
<dbReference type="AlphaFoldDB" id="A0A2P2NLI8"/>
<proteinExistence type="predicted"/>
<accession>A0A2P2NLI8</accession>
<sequence>MFLKPLKLKLYYCRYDVKLKNVEAGITLCLKLHLTCRTTGQSLMLKA</sequence>
<protein>
    <submittedName>
        <fullName evidence="1">Uncharacterized protein</fullName>
    </submittedName>
</protein>
<name>A0A2P2NLI8_RHIMU</name>